<feature type="compositionally biased region" description="Polar residues" evidence="3">
    <location>
        <begin position="289"/>
        <end position="306"/>
    </location>
</feature>
<organism evidence="5 6">
    <name type="scientific">Moraxella nonliquefaciens</name>
    <dbReference type="NCBI Taxonomy" id="478"/>
    <lineage>
        <taxon>Bacteria</taxon>
        <taxon>Pseudomonadati</taxon>
        <taxon>Pseudomonadota</taxon>
        <taxon>Gammaproteobacteria</taxon>
        <taxon>Moraxellales</taxon>
        <taxon>Moraxellaceae</taxon>
        <taxon>Moraxella</taxon>
    </lineage>
</organism>
<evidence type="ECO:0000256" key="2">
    <source>
        <dbReference type="ARBA" id="ARBA00093781"/>
    </source>
</evidence>
<dbReference type="InterPro" id="IPR058802">
    <property type="entry name" value="MafA-like"/>
</dbReference>
<proteinExistence type="inferred from homology"/>
<dbReference type="PROSITE" id="PS51257">
    <property type="entry name" value="PROKAR_LIPOPROTEIN"/>
    <property type="match status" value="1"/>
</dbReference>
<dbReference type="Pfam" id="PF26521">
    <property type="entry name" value="MAFA_adhesin"/>
    <property type="match status" value="1"/>
</dbReference>
<keyword evidence="1" id="KW-0130">Cell adhesion</keyword>
<dbReference type="EMBL" id="CP065728">
    <property type="protein sequence ID" value="QPT45096.1"/>
    <property type="molecule type" value="Genomic_DNA"/>
</dbReference>
<evidence type="ECO:0000313" key="6">
    <source>
        <dbReference type="Proteomes" id="UP000594834"/>
    </source>
</evidence>
<name>A0A7T3F2G9_MORNO</name>
<evidence type="ECO:0008006" key="7">
    <source>
        <dbReference type="Google" id="ProtNLM"/>
    </source>
</evidence>
<evidence type="ECO:0000256" key="3">
    <source>
        <dbReference type="SAM" id="MobiDB-lite"/>
    </source>
</evidence>
<evidence type="ECO:0000313" key="5">
    <source>
        <dbReference type="EMBL" id="QPT45096.1"/>
    </source>
</evidence>
<accession>A0A7T3F2G9</accession>
<dbReference type="Proteomes" id="UP000594834">
    <property type="component" value="Chromosome"/>
</dbReference>
<feature type="signal peptide" evidence="4">
    <location>
        <begin position="1"/>
        <end position="19"/>
    </location>
</feature>
<evidence type="ECO:0000256" key="1">
    <source>
        <dbReference type="ARBA" id="ARBA00022889"/>
    </source>
</evidence>
<comment type="similarity">
    <text evidence="2">Belongs to the MafA family.</text>
</comment>
<feature type="chain" id="PRO_5047354565" description="Adhesin" evidence="4">
    <location>
        <begin position="20"/>
        <end position="322"/>
    </location>
</feature>
<evidence type="ECO:0000256" key="4">
    <source>
        <dbReference type="SAM" id="SignalP"/>
    </source>
</evidence>
<feature type="region of interest" description="Disordered" evidence="3">
    <location>
        <begin position="289"/>
        <end position="322"/>
    </location>
</feature>
<reference evidence="5 6" key="1">
    <citation type="submission" date="2020-12" db="EMBL/GenBank/DDBJ databases">
        <title>FDA dAtabase for Regulatory Grade micrObial Sequences (FDA-ARGOS): Supporting development and validation of Infectious Disease Dx tests.</title>
        <authorList>
            <person name="Sproer C."/>
            <person name="Gronow S."/>
            <person name="Severitt S."/>
            <person name="Schroder I."/>
            <person name="Tallon L."/>
            <person name="Sadzewicz L."/>
            <person name="Zhao X."/>
            <person name="Boylan J."/>
            <person name="Ott S."/>
            <person name="Bowen H."/>
            <person name="Vavikolanu K."/>
            <person name="Mehta A."/>
            <person name="Aluvathingal J."/>
            <person name="Nadendla S."/>
            <person name="Lowell S."/>
            <person name="Myers T."/>
            <person name="Yan Y."/>
            <person name="Sichtig H."/>
        </authorList>
    </citation>
    <scope>NUCLEOTIDE SEQUENCE [LARGE SCALE GENOMIC DNA]</scope>
    <source>
        <strain evidence="5 6">FDAARGOS_869</strain>
    </source>
</reference>
<dbReference type="RefSeq" id="WP_082995438.1">
    <property type="nucleotide sequence ID" value="NZ_CP065728.1"/>
</dbReference>
<keyword evidence="4" id="KW-0732">Signal</keyword>
<keyword evidence="6" id="KW-1185">Reference proteome</keyword>
<protein>
    <recommendedName>
        <fullName evidence="7">Adhesin</fullName>
    </recommendedName>
</protein>
<sequence length="322" mass="35073">MKNALLATLLFVGTVGLTACGTLTGIPSHGGGKRFAVEQELVAASARAAAKEMNLSALQGRKVALYISTMGDQGSGNISGGRYSIDALIRGEYLNTPSSITDYSYPSYTTTANTNAGTINSTTISQSILNAPSQSINHTKGENGQGRIGVATQGLGDYRNETLISNPRDVSFLQNLIQTLFFLRGIEVVSPEYADTDVFITVDVFGTIRSRTELHIHNKETLQAITKLEYFAVDRSNGNILIKPTTSSFETQYQEQYALWMGPYKKNKTLQRSDGLMVDFSDIMPYKSAQTTGKPSFTPQQSNEATIPSHDILRQSTQNQTQ</sequence>
<gene>
    <name evidence="5" type="ORF">I6G26_03550</name>
</gene>